<dbReference type="InterPro" id="IPR028889">
    <property type="entry name" value="USP"/>
</dbReference>
<dbReference type="InterPro" id="IPR038765">
    <property type="entry name" value="Papain-like_cys_pep_sf"/>
</dbReference>
<dbReference type="EMBL" id="DF237438">
    <property type="protein sequence ID" value="GAQ89120.1"/>
    <property type="molecule type" value="Genomic_DNA"/>
</dbReference>
<dbReference type="Pfam" id="PF20770">
    <property type="entry name" value="PAN2_N"/>
    <property type="match status" value="1"/>
</dbReference>
<dbReference type="PANTHER" id="PTHR15728">
    <property type="entry name" value="DEADENYLATION COMPLEX CATALYTIC SUBUNIT PAN2"/>
    <property type="match status" value="1"/>
</dbReference>
<feature type="region of interest" description="Disordered" evidence="9">
    <location>
        <begin position="913"/>
        <end position="936"/>
    </location>
</feature>
<dbReference type="STRING" id="105231.A0A1Y1IDX2"/>
<proteinExistence type="predicted"/>
<dbReference type="Gene3D" id="2.130.10.10">
    <property type="entry name" value="YVTN repeat-like/Quinoprotein amine dehydrogenase"/>
    <property type="match status" value="1"/>
</dbReference>
<dbReference type="CDD" id="cd06143">
    <property type="entry name" value="PAN2_exo"/>
    <property type="match status" value="1"/>
</dbReference>
<gene>
    <name evidence="11" type="ORF">KFL_004890030</name>
</gene>
<dbReference type="OrthoDB" id="16516at2759"/>
<dbReference type="SUPFAM" id="SSF54001">
    <property type="entry name" value="Cysteine proteinases"/>
    <property type="match status" value="1"/>
</dbReference>
<dbReference type="InterPro" id="IPR028881">
    <property type="entry name" value="PAN2_UCH_dom"/>
</dbReference>
<evidence type="ECO:0000313" key="11">
    <source>
        <dbReference type="EMBL" id="GAQ89120.1"/>
    </source>
</evidence>
<organism evidence="11 12">
    <name type="scientific">Klebsormidium nitens</name>
    <name type="common">Green alga</name>
    <name type="synonym">Ulothrix nitens</name>
    <dbReference type="NCBI Taxonomy" id="105231"/>
    <lineage>
        <taxon>Eukaryota</taxon>
        <taxon>Viridiplantae</taxon>
        <taxon>Streptophyta</taxon>
        <taxon>Klebsormidiophyceae</taxon>
        <taxon>Klebsormidiales</taxon>
        <taxon>Klebsormidiaceae</taxon>
        <taxon>Klebsormidium</taxon>
    </lineage>
</organism>
<keyword evidence="6" id="KW-0378">Hydrolase</keyword>
<dbReference type="PROSITE" id="PS50235">
    <property type="entry name" value="USP_3"/>
    <property type="match status" value="1"/>
</dbReference>
<dbReference type="InterPro" id="IPR012337">
    <property type="entry name" value="RNaseH-like_sf"/>
</dbReference>
<keyword evidence="3" id="KW-0507">mRNA processing</keyword>
<dbReference type="Proteomes" id="UP000054558">
    <property type="component" value="Unassembled WGS sequence"/>
</dbReference>
<keyword evidence="2" id="KW-0963">Cytoplasm</keyword>
<comment type="catalytic activity">
    <reaction evidence="1">
        <text>Exonucleolytic cleavage of poly(A) to 5'-AMP.</text>
        <dbReference type="EC" id="3.1.13.4"/>
    </reaction>
</comment>
<evidence type="ECO:0000256" key="7">
    <source>
        <dbReference type="ARBA" id="ARBA00022839"/>
    </source>
</evidence>
<dbReference type="Gene3D" id="3.30.420.10">
    <property type="entry name" value="Ribonuclease H-like superfamily/Ribonuclease H"/>
    <property type="match status" value="1"/>
</dbReference>
<feature type="region of interest" description="Disordered" evidence="9">
    <location>
        <begin position="727"/>
        <end position="751"/>
    </location>
</feature>
<dbReference type="GO" id="GO:0046872">
    <property type="term" value="F:metal ion binding"/>
    <property type="evidence" value="ECO:0007669"/>
    <property type="project" value="UniProtKB-KW"/>
</dbReference>
<evidence type="ECO:0000256" key="1">
    <source>
        <dbReference type="ARBA" id="ARBA00001663"/>
    </source>
</evidence>
<dbReference type="GO" id="GO:0006397">
    <property type="term" value="P:mRNA processing"/>
    <property type="evidence" value="ECO:0007669"/>
    <property type="project" value="UniProtKB-KW"/>
</dbReference>
<evidence type="ECO:0000256" key="8">
    <source>
        <dbReference type="ARBA" id="ARBA00023242"/>
    </source>
</evidence>
<keyword evidence="8" id="KW-0539">Nucleus</keyword>
<accession>A0A1Y1IDX2</accession>
<evidence type="ECO:0000313" key="12">
    <source>
        <dbReference type="Proteomes" id="UP000054558"/>
    </source>
</evidence>
<dbReference type="GO" id="GO:0031251">
    <property type="term" value="C:PAN complex"/>
    <property type="evidence" value="ECO:0000318"/>
    <property type="project" value="GO_Central"/>
</dbReference>
<feature type="domain" description="USP" evidence="10">
    <location>
        <begin position="486"/>
        <end position="977"/>
    </location>
</feature>
<reference evidence="11 12" key="1">
    <citation type="journal article" date="2014" name="Nat. Commun.">
        <title>Klebsormidium flaccidum genome reveals primary factors for plant terrestrial adaptation.</title>
        <authorList>
            <person name="Hori K."/>
            <person name="Maruyama F."/>
            <person name="Fujisawa T."/>
            <person name="Togashi T."/>
            <person name="Yamamoto N."/>
            <person name="Seo M."/>
            <person name="Sato S."/>
            <person name="Yamada T."/>
            <person name="Mori H."/>
            <person name="Tajima N."/>
            <person name="Moriyama T."/>
            <person name="Ikeuchi M."/>
            <person name="Watanabe M."/>
            <person name="Wada H."/>
            <person name="Kobayashi K."/>
            <person name="Saito M."/>
            <person name="Masuda T."/>
            <person name="Sasaki-Sekimoto Y."/>
            <person name="Mashiguchi K."/>
            <person name="Awai K."/>
            <person name="Shimojima M."/>
            <person name="Masuda S."/>
            <person name="Iwai M."/>
            <person name="Nobusawa T."/>
            <person name="Narise T."/>
            <person name="Kondo S."/>
            <person name="Saito H."/>
            <person name="Sato R."/>
            <person name="Murakawa M."/>
            <person name="Ihara Y."/>
            <person name="Oshima-Yamada Y."/>
            <person name="Ohtaka K."/>
            <person name="Satoh M."/>
            <person name="Sonobe K."/>
            <person name="Ishii M."/>
            <person name="Ohtani R."/>
            <person name="Kanamori-Sato M."/>
            <person name="Honoki R."/>
            <person name="Miyazaki D."/>
            <person name="Mochizuki H."/>
            <person name="Umetsu J."/>
            <person name="Higashi K."/>
            <person name="Shibata D."/>
            <person name="Kamiya Y."/>
            <person name="Sato N."/>
            <person name="Nakamura Y."/>
            <person name="Tabata S."/>
            <person name="Ida S."/>
            <person name="Kurokawa K."/>
            <person name="Ohta H."/>
        </authorList>
    </citation>
    <scope>NUCLEOTIDE SEQUENCE [LARGE SCALE GENOMIC DNA]</scope>
    <source>
        <strain evidence="11 12">NIES-2285</strain>
    </source>
</reference>
<dbReference type="InterPro" id="IPR013520">
    <property type="entry name" value="Ribonucl_H"/>
</dbReference>
<dbReference type="OMA" id="TQELLWT"/>
<name>A0A1Y1IDX2_KLENI</name>
<evidence type="ECO:0000256" key="6">
    <source>
        <dbReference type="ARBA" id="ARBA00022801"/>
    </source>
</evidence>
<dbReference type="PANTHER" id="PTHR15728:SF0">
    <property type="entry name" value="PAN2-PAN3 DEADENYLATION COMPLEX CATALYTIC SUBUNIT PAN2"/>
    <property type="match status" value="1"/>
</dbReference>
<keyword evidence="5" id="KW-0479">Metal-binding</keyword>
<evidence type="ECO:0000259" key="10">
    <source>
        <dbReference type="PROSITE" id="PS50235"/>
    </source>
</evidence>
<dbReference type="InterPro" id="IPR036322">
    <property type="entry name" value="WD40_repeat_dom_sf"/>
</dbReference>
<dbReference type="Pfam" id="PF00929">
    <property type="entry name" value="RNase_T"/>
    <property type="match status" value="1"/>
</dbReference>
<evidence type="ECO:0000256" key="3">
    <source>
        <dbReference type="ARBA" id="ARBA00022664"/>
    </source>
</evidence>
<dbReference type="InterPro" id="IPR015943">
    <property type="entry name" value="WD40/YVTN_repeat-like_dom_sf"/>
</dbReference>
<evidence type="ECO:0000256" key="4">
    <source>
        <dbReference type="ARBA" id="ARBA00022722"/>
    </source>
</evidence>
<dbReference type="InterPro" id="IPR036397">
    <property type="entry name" value="RNaseH_sf"/>
</dbReference>
<keyword evidence="4" id="KW-0540">Nuclease</keyword>
<dbReference type="Gene3D" id="3.90.70.10">
    <property type="entry name" value="Cysteine proteinases"/>
    <property type="match status" value="1"/>
</dbReference>
<dbReference type="Pfam" id="PF13423">
    <property type="entry name" value="UCH_1"/>
    <property type="match status" value="1"/>
</dbReference>
<evidence type="ECO:0000256" key="2">
    <source>
        <dbReference type="ARBA" id="ARBA00022490"/>
    </source>
</evidence>
<keyword evidence="7" id="KW-0269">Exonuclease</keyword>
<dbReference type="GO" id="GO:0004535">
    <property type="term" value="F:poly(A)-specific ribonuclease activity"/>
    <property type="evidence" value="ECO:0007669"/>
    <property type="project" value="UniProtKB-EC"/>
</dbReference>
<dbReference type="SUPFAM" id="SSF53098">
    <property type="entry name" value="Ribonuclease H-like"/>
    <property type="match status" value="1"/>
</dbReference>
<protein>
    <recommendedName>
        <fullName evidence="10">USP domain-containing protein</fullName>
    </recommendedName>
</protein>
<keyword evidence="12" id="KW-1185">Reference proteome</keyword>
<dbReference type="AlphaFoldDB" id="A0A1Y1IDX2"/>
<dbReference type="SMART" id="SM00479">
    <property type="entry name" value="EXOIII"/>
    <property type="match status" value="1"/>
</dbReference>
<dbReference type="InterPro" id="IPR048841">
    <property type="entry name" value="PAN2_N"/>
</dbReference>
<dbReference type="SUPFAM" id="SSF50978">
    <property type="entry name" value="WD40 repeat-like"/>
    <property type="match status" value="1"/>
</dbReference>
<dbReference type="GO" id="GO:0000932">
    <property type="term" value="C:P-body"/>
    <property type="evidence" value="ECO:0000318"/>
    <property type="project" value="GO_Central"/>
</dbReference>
<evidence type="ECO:0000256" key="9">
    <source>
        <dbReference type="SAM" id="MobiDB-lite"/>
    </source>
</evidence>
<dbReference type="GO" id="GO:0003676">
    <property type="term" value="F:nucleic acid binding"/>
    <property type="evidence" value="ECO:0007669"/>
    <property type="project" value="InterPro"/>
</dbReference>
<evidence type="ECO:0000256" key="5">
    <source>
        <dbReference type="ARBA" id="ARBA00022723"/>
    </source>
</evidence>
<dbReference type="InterPro" id="IPR050785">
    <property type="entry name" value="PAN2-PAN3_catalytic_subunit"/>
</dbReference>
<dbReference type="GO" id="GO:0000289">
    <property type="term" value="P:nuclear-transcribed mRNA poly(A) tail shortening"/>
    <property type="evidence" value="ECO:0000318"/>
    <property type="project" value="GO_Central"/>
</dbReference>
<sequence length="1273" mass="135891">MLGDDLYELVAVSQQRPRQAAIHTAFDPSEELLWTATDQGCVQASLCPGLERYTVWSSFPVGHPVVGLLPTAAGVLSASSDTLRMHTRGGVPLLRMRDPALAGTTCCDWERSAAGHVVLGLSPQAEGTRSTGSPPMALVDLTAQRVVATAPGGGGVTALRSAGRLLACGGRTGELVLRDARTLRAEQTIAAFAGAVACVDLKDVTVVCCGLTARRGAVYCDPLVKVFDMRQAGRALQHLPFAPGPTRLRFHPKFSSTLLVIAASGAVMLSDVQGGGGNFKNYQVDCEGDALLSADISSSGESLAFGDGGGFVHLWSAQAAPRVNLFSGPTELPELHARPPTISLREGDSFAALPQFPAGDELPLSAYDPTATLKVGMAPRIVDPSLLDKLNQVDFVGYVVNPFFRRGAAHGEAAAALAVVRNRRQARRSERPSSAEGGVAALAAAGRERVGRRVPKGYRYVEIKASAAKVKFEEFDFSYYNRTRFAGLENDMANSYCNALLQVLYFIPAVKVAVSGHVCLREFCLTCELAFIMHMLDLAQGATCQASNLLRALRQLREAVALGLVEGPDEIGAKQEQDVSKRIQSLSRFLLEQLHKEAGLTAPTATLAPPDQPAPGTSITDQIFGATLRTSAKCLKVEHALTEREVRTFHVELQYPQRPPAPGEAWPRFAAILERSLARQEDIRAWCPVCKAYQPLQQRKWPVSLPSVLVLNAGIRTAHELAFWHPDSPAGPTTPSVAAGGPALGRSESGKEVVAGSPQWLPMQIGVHADQDGSSVTVTQDLDGPLSSSAAAVAAIQAAKDADAASGGAPEATPGARYELTALIAVIQEELAAVAADVKQRSPQHLVAHVKIPPMHADRELPLAASPSLSLPHGPASFRAMARSTSPGAAALLAAVGGSPLAPGRGFGVAGASPGRGGAGEVATPGSVERQGSQGRGGLPSDWVLFNDFCITPTTAQEVVTLYGQHKVPCLLFYTRVDAPPLVRAPSSAAPASPGTPVTPPRPLAPLVSATHASPIDEALFTTLNDETRQKQWRSFVPFDLPSEAPRAGLLLGIDAEFVALAPAETELREDGSAAVLRPARLGLARVSVVRGEGERAGGACMDDYIRAVEPVYDYLTRYSGLRPGDLDPGVSAHHITTLKKAYLKLRYLVDTGCRFVGHGLKKDFRMINLVVPPEQIVDTVELFHLKRQRKISLRFLASYLLKLDIQKETHDSIEDARTALRLYAMYKQLVAAGEFQDKLLEIYKYGRKYGWEVGGITAERTLVTEVRTQSVY</sequence>
<dbReference type="FunFam" id="3.30.420.10:FF:000011">
    <property type="entry name" value="PAN2-PAN3 deadenylation complex catalytic subunit PAN2"/>
    <property type="match status" value="1"/>
</dbReference>